<evidence type="ECO:0000313" key="5">
    <source>
        <dbReference type="EMBL" id="TLD02591.1"/>
    </source>
</evidence>
<dbReference type="EMBL" id="QGQD01000012">
    <property type="protein sequence ID" value="TLD02591.1"/>
    <property type="molecule type" value="Genomic_DNA"/>
</dbReference>
<dbReference type="Pfam" id="PF12833">
    <property type="entry name" value="HTH_18"/>
    <property type="match status" value="1"/>
</dbReference>
<dbReference type="InterPro" id="IPR003313">
    <property type="entry name" value="AraC-bd"/>
</dbReference>
<keyword evidence="3" id="KW-0804">Transcription</keyword>
<dbReference type="RefSeq" id="WP_138001737.1">
    <property type="nucleotide sequence ID" value="NZ_QGQD01000012.1"/>
</dbReference>
<dbReference type="Gene3D" id="1.10.10.60">
    <property type="entry name" value="Homeodomain-like"/>
    <property type="match status" value="1"/>
</dbReference>
<dbReference type="GO" id="GO:0003700">
    <property type="term" value="F:DNA-binding transcription factor activity"/>
    <property type="evidence" value="ECO:0007669"/>
    <property type="project" value="InterPro"/>
</dbReference>
<keyword evidence="2" id="KW-0238">DNA-binding</keyword>
<dbReference type="STRING" id="180332.GCA_000797495_00835"/>
<evidence type="ECO:0000259" key="4">
    <source>
        <dbReference type="PROSITE" id="PS01124"/>
    </source>
</evidence>
<dbReference type="InterPro" id="IPR018060">
    <property type="entry name" value="HTH_AraC"/>
</dbReference>
<sequence>MGDVNIHFSLGNTQFHVLSLTSGPMPYMPMHVHSSDSYELHAITQGRGLVHIDSETYQLAAGDFYLTGPGVSHEQIPDSTDTMHEIGVYYTVSQKQVPEKDPLLLTLIGQNSWFGNLSYETRNALDRLFEEEQQKSTGSQLLLPHLAAEFLIRLARDYSPCYTSHSEIPDIQPDEKKYLMIERAFLSYYADITPESLADMVGLSIRQLQRLLKEHYHTTFQELRVRAKLNAACILLRNTTNSTAFIAEKVGFSSAEYFCNCFKKEFHMTTSQYRKADKNPHL</sequence>
<keyword evidence="1" id="KW-0805">Transcription regulation</keyword>
<proteinExistence type="predicted"/>
<evidence type="ECO:0000256" key="1">
    <source>
        <dbReference type="ARBA" id="ARBA00023015"/>
    </source>
</evidence>
<keyword evidence="6" id="KW-1185">Reference proteome</keyword>
<dbReference type="AlphaFoldDB" id="A0A4U8QC45"/>
<accession>A0A4U8QC45</accession>
<dbReference type="InterPro" id="IPR037923">
    <property type="entry name" value="HTH-like"/>
</dbReference>
<dbReference type="Gene3D" id="2.60.120.10">
    <property type="entry name" value="Jelly Rolls"/>
    <property type="match status" value="1"/>
</dbReference>
<organism evidence="5 6">
    <name type="scientific">Robinsoniella peoriensis</name>
    <dbReference type="NCBI Taxonomy" id="180332"/>
    <lineage>
        <taxon>Bacteria</taxon>
        <taxon>Bacillati</taxon>
        <taxon>Bacillota</taxon>
        <taxon>Clostridia</taxon>
        <taxon>Lachnospirales</taxon>
        <taxon>Lachnospiraceae</taxon>
        <taxon>Robinsoniella</taxon>
    </lineage>
</organism>
<gene>
    <name evidence="5" type="primary">rhaS_1</name>
    <name evidence="5" type="ORF">DSM106044_00570</name>
</gene>
<protein>
    <submittedName>
        <fullName evidence="5">L-rhamnose operon regulatory protein RhaS</fullName>
    </submittedName>
</protein>
<evidence type="ECO:0000256" key="3">
    <source>
        <dbReference type="ARBA" id="ARBA00023163"/>
    </source>
</evidence>
<dbReference type="PROSITE" id="PS01124">
    <property type="entry name" value="HTH_ARAC_FAMILY_2"/>
    <property type="match status" value="1"/>
</dbReference>
<dbReference type="Proteomes" id="UP000306509">
    <property type="component" value="Unassembled WGS sequence"/>
</dbReference>
<dbReference type="SUPFAM" id="SSF51215">
    <property type="entry name" value="Regulatory protein AraC"/>
    <property type="match status" value="1"/>
</dbReference>
<dbReference type="Pfam" id="PF02311">
    <property type="entry name" value="AraC_binding"/>
    <property type="match status" value="1"/>
</dbReference>
<dbReference type="SMART" id="SM00342">
    <property type="entry name" value="HTH_ARAC"/>
    <property type="match status" value="1"/>
</dbReference>
<dbReference type="SUPFAM" id="SSF46689">
    <property type="entry name" value="Homeodomain-like"/>
    <property type="match status" value="1"/>
</dbReference>
<name>A0A4U8QC45_9FIRM</name>
<feature type="domain" description="HTH araC/xylS-type" evidence="4">
    <location>
        <begin position="175"/>
        <end position="276"/>
    </location>
</feature>
<dbReference type="InterPro" id="IPR014710">
    <property type="entry name" value="RmlC-like_jellyroll"/>
</dbReference>
<evidence type="ECO:0000313" key="6">
    <source>
        <dbReference type="Proteomes" id="UP000306509"/>
    </source>
</evidence>
<evidence type="ECO:0000256" key="2">
    <source>
        <dbReference type="ARBA" id="ARBA00023125"/>
    </source>
</evidence>
<reference evidence="5 6" key="1">
    <citation type="journal article" date="2019" name="Anaerobe">
        <title>Detection of Robinsoniella peoriensis in multiple bone samples of a trauma patient.</title>
        <authorList>
            <person name="Schrottner P."/>
            <person name="Hartwich K."/>
            <person name="Bunk B."/>
            <person name="Schober I."/>
            <person name="Helbig S."/>
            <person name="Rudolph W.W."/>
            <person name="Gunzer F."/>
        </authorList>
    </citation>
    <scope>NUCLEOTIDE SEQUENCE [LARGE SCALE GENOMIC DNA]</scope>
    <source>
        <strain evidence="5 6">DSM 106044</strain>
    </source>
</reference>
<comment type="caution">
    <text evidence="5">The sequence shown here is derived from an EMBL/GenBank/DDBJ whole genome shotgun (WGS) entry which is preliminary data.</text>
</comment>
<dbReference type="GO" id="GO:0043565">
    <property type="term" value="F:sequence-specific DNA binding"/>
    <property type="evidence" value="ECO:0007669"/>
    <property type="project" value="InterPro"/>
</dbReference>
<dbReference type="PANTHER" id="PTHR43280">
    <property type="entry name" value="ARAC-FAMILY TRANSCRIPTIONAL REGULATOR"/>
    <property type="match status" value="1"/>
</dbReference>
<dbReference type="InterPro" id="IPR009057">
    <property type="entry name" value="Homeodomain-like_sf"/>
</dbReference>
<dbReference type="PANTHER" id="PTHR43280:SF2">
    <property type="entry name" value="HTH-TYPE TRANSCRIPTIONAL REGULATOR EXSA"/>
    <property type="match status" value="1"/>
</dbReference>